<dbReference type="InterPro" id="IPR051866">
    <property type="entry name" value="Intracell_Sig-Traffick_Protein"/>
</dbReference>
<reference evidence="2" key="2">
    <citation type="submission" date="2022-06" db="UniProtKB">
        <authorList>
            <consortium name="EnsemblMetazoa"/>
        </authorList>
    </citation>
    <scope>IDENTIFICATION</scope>
    <source>
        <strain evidence="2">PS312</strain>
    </source>
</reference>
<dbReference type="InterPro" id="IPR007330">
    <property type="entry name" value="MIT_dom"/>
</dbReference>
<dbReference type="Pfam" id="PF00069">
    <property type="entry name" value="Pkinase"/>
    <property type="match status" value="1"/>
</dbReference>
<dbReference type="Gene3D" id="1.10.510.10">
    <property type="entry name" value="Transferase(Phosphotransferase) domain 1"/>
    <property type="match status" value="1"/>
</dbReference>
<dbReference type="GO" id="GO:0004672">
    <property type="term" value="F:protein kinase activity"/>
    <property type="evidence" value="ECO:0007669"/>
    <property type="project" value="InterPro"/>
</dbReference>
<dbReference type="GO" id="GO:0035091">
    <property type="term" value="F:phosphatidylinositol binding"/>
    <property type="evidence" value="ECO:0007669"/>
    <property type="project" value="InterPro"/>
</dbReference>
<dbReference type="AlphaFoldDB" id="A0A2A6CRU6"/>
<organism evidence="2 3">
    <name type="scientific">Pristionchus pacificus</name>
    <name type="common">Parasitic nematode worm</name>
    <dbReference type="NCBI Taxonomy" id="54126"/>
    <lineage>
        <taxon>Eukaryota</taxon>
        <taxon>Metazoa</taxon>
        <taxon>Ecdysozoa</taxon>
        <taxon>Nematoda</taxon>
        <taxon>Chromadorea</taxon>
        <taxon>Rhabditida</taxon>
        <taxon>Rhabditina</taxon>
        <taxon>Diplogasteromorpha</taxon>
        <taxon>Diplogasteroidea</taxon>
        <taxon>Neodiplogasteridae</taxon>
        <taxon>Pristionchus</taxon>
    </lineage>
</organism>
<reference evidence="3" key="1">
    <citation type="journal article" date="2008" name="Nat. Genet.">
        <title>The Pristionchus pacificus genome provides a unique perspective on nematode lifestyle and parasitism.</title>
        <authorList>
            <person name="Dieterich C."/>
            <person name="Clifton S.W."/>
            <person name="Schuster L.N."/>
            <person name="Chinwalla A."/>
            <person name="Delehaunty K."/>
            <person name="Dinkelacker I."/>
            <person name="Fulton L."/>
            <person name="Fulton R."/>
            <person name="Godfrey J."/>
            <person name="Minx P."/>
            <person name="Mitreva M."/>
            <person name="Roeseler W."/>
            <person name="Tian H."/>
            <person name="Witte H."/>
            <person name="Yang S.P."/>
            <person name="Wilson R.K."/>
            <person name="Sommer R.J."/>
        </authorList>
    </citation>
    <scope>NUCLEOTIDE SEQUENCE [LARGE SCALE GENOMIC DNA]</scope>
    <source>
        <strain evidence="3">PS312</strain>
    </source>
</reference>
<dbReference type="PANTHER" id="PTHR15508:SF8">
    <property type="entry name" value="LD24550P"/>
    <property type="match status" value="1"/>
</dbReference>
<dbReference type="Proteomes" id="UP000005239">
    <property type="component" value="Unassembled WGS sequence"/>
</dbReference>
<evidence type="ECO:0000313" key="3">
    <source>
        <dbReference type="Proteomes" id="UP000005239"/>
    </source>
</evidence>
<name>A0A2A6CRU6_PRIPA</name>
<evidence type="ECO:0000313" key="2">
    <source>
        <dbReference type="EnsemblMetazoa" id="PPA37693.1"/>
    </source>
</evidence>
<dbReference type="PROSITE" id="PS50195">
    <property type="entry name" value="PX"/>
    <property type="match status" value="1"/>
</dbReference>
<accession>A0A2A6CRU6</accession>
<dbReference type="SUPFAM" id="SSF56112">
    <property type="entry name" value="Protein kinase-like (PK-like)"/>
    <property type="match status" value="1"/>
</dbReference>
<feature type="compositionally biased region" description="Basic and acidic residues" evidence="1">
    <location>
        <begin position="791"/>
        <end position="805"/>
    </location>
</feature>
<dbReference type="InterPro" id="IPR036871">
    <property type="entry name" value="PX_dom_sf"/>
</dbReference>
<dbReference type="InterPro" id="IPR036181">
    <property type="entry name" value="MIT_dom_sf"/>
</dbReference>
<dbReference type="SMART" id="SM00745">
    <property type="entry name" value="MIT"/>
    <property type="match status" value="1"/>
</dbReference>
<feature type="compositionally biased region" description="Polar residues" evidence="1">
    <location>
        <begin position="822"/>
        <end position="836"/>
    </location>
</feature>
<dbReference type="EnsemblMetazoa" id="PPA37693.1">
    <property type="protein sequence ID" value="PPA37693.1"/>
    <property type="gene ID" value="WBGene00276062"/>
</dbReference>
<dbReference type="CDD" id="cd02677">
    <property type="entry name" value="MIT_SNX15"/>
    <property type="match status" value="1"/>
</dbReference>
<dbReference type="GO" id="GO:0005524">
    <property type="term" value="F:ATP binding"/>
    <property type="evidence" value="ECO:0007669"/>
    <property type="project" value="InterPro"/>
</dbReference>
<dbReference type="PROSITE" id="PS50011">
    <property type="entry name" value="PROTEIN_KINASE_DOM"/>
    <property type="match status" value="1"/>
</dbReference>
<dbReference type="PANTHER" id="PTHR15508">
    <property type="entry name" value="RIBOSOMAL PROTEIN S6 KINASE"/>
    <property type="match status" value="1"/>
</dbReference>
<sequence>MTSLLPDESYCTSELGRIIFQSKLDWSGHSYVIDAKETSQMGVKFVEYTCVIVMTPKQSSGLDERSFVLPTRYKTMSKLHSALRKLHSQLYLKSSFPSFPESKWIGANDAAIIAERKAATETFLTFLLSQDVLRKARLFHQFIESAEEKVAEAEIVDVSSIITVGSGLLDSSNTISASIVPVITPDNNSRPSSSLSTEFHFDDVSIEEVLNMANEGKGFIREYLSKFTKKNESEEYLVVAGRLISTAQLAETEGAYEAAFYSYKEAANVLIKGMESEKSFSNRNAVRLKSAKFIEKAEQLYRNYLRYDNAPLFDTTNIPRDNEDEFAFRSSNSALKSFRFIGVLPDVEAVKRVFLVHETESGRYFVMKLIERRDDESGEGIFLPTNVPHMVPLVKFFTTTNYIILLLQYVKTGRLWSFLCRYLADSEKKYEETERKCANEDFVETEIYNMENPYRGRHTRFSVTADCERLAVMENEGLEDSGEAAVICTVGEDVIEGEEDGDRAKYILIPSDTVTTNTVIVEEEAPAPLTLSKNERIEEKNNEKEKSDDRNESRSMTLADAIAECRKYLKESKRCWLGIVPECLIIHWTAQCISMLYVLHSHGVFIGDLHPDNLLIDEEGNLLFTYQAKWNNDGRDRCLLAGYSAPECYLFPSMISPPCDIWSLGSLIYELLIGRPLSSTVPHGIGNLCELPFIPDSPLISFSARDLLSRILQIDPLERMTIDQIRAHPFYSSIDWLLYDNPHGPVRIPMNREKNEEEKKRELARETQRLQNEDAKINKSEVTNMEADEEGKEKRDNEREEEHDVTPSGDEEYSQKRKGEIFSSTDDLPSFSGTRD</sequence>
<proteinExistence type="predicted"/>
<feature type="region of interest" description="Disordered" evidence="1">
    <location>
        <begin position="533"/>
        <end position="554"/>
    </location>
</feature>
<feature type="compositionally biased region" description="Basic and acidic residues" evidence="1">
    <location>
        <begin position="533"/>
        <end position="553"/>
    </location>
</feature>
<dbReference type="OrthoDB" id="1278353at2759"/>
<evidence type="ECO:0000256" key="1">
    <source>
        <dbReference type="SAM" id="MobiDB-lite"/>
    </source>
</evidence>
<dbReference type="Pfam" id="PF04212">
    <property type="entry name" value="MIT"/>
    <property type="match status" value="1"/>
</dbReference>
<dbReference type="SMART" id="SM00220">
    <property type="entry name" value="S_TKc"/>
    <property type="match status" value="1"/>
</dbReference>
<dbReference type="InterPro" id="IPR011009">
    <property type="entry name" value="Kinase-like_dom_sf"/>
</dbReference>
<gene>
    <name evidence="2" type="primary">WBGene00276062</name>
</gene>
<keyword evidence="3" id="KW-1185">Reference proteome</keyword>
<dbReference type="Pfam" id="PF00787">
    <property type="entry name" value="PX"/>
    <property type="match status" value="1"/>
</dbReference>
<dbReference type="Gene3D" id="3.30.1520.10">
    <property type="entry name" value="Phox-like domain"/>
    <property type="match status" value="1"/>
</dbReference>
<dbReference type="SUPFAM" id="SSF116846">
    <property type="entry name" value="MIT domain"/>
    <property type="match status" value="1"/>
</dbReference>
<feature type="compositionally biased region" description="Basic and acidic residues" evidence="1">
    <location>
        <begin position="750"/>
        <end position="779"/>
    </location>
</feature>
<dbReference type="InterPro" id="IPR001683">
    <property type="entry name" value="PX_dom"/>
</dbReference>
<dbReference type="InterPro" id="IPR000719">
    <property type="entry name" value="Prot_kinase_dom"/>
</dbReference>
<dbReference type="Gene3D" id="1.20.58.80">
    <property type="entry name" value="Phosphotransferase system, lactose/cellobiose-type IIA subunit"/>
    <property type="match status" value="1"/>
</dbReference>
<feature type="region of interest" description="Disordered" evidence="1">
    <location>
        <begin position="747"/>
        <end position="836"/>
    </location>
</feature>
<protein>
    <submittedName>
        <fullName evidence="2">Rskd-1</fullName>
    </submittedName>
</protein>
<dbReference type="SUPFAM" id="SSF64268">
    <property type="entry name" value="PX domain"/>
    <property type="match status" value="1"/>
</dbReference>
<accession>A0A8R1UPW0</accession>